<keyword evidence="4" id="KW-1185">Reference proteome</keyword>
<evidence type="ECO:0000256" key="2">
    <source>
        <dbReference type="SAM" id="Phobius"/>
    </source>
</evidence>
<evidence type="ECO:0000313" key="3">
    <source>
        <dbReference type="EMBL" id="KAB1074460.1"/>
    </source>
</evidence>
<keyword evidence="2" id="KW-1133">Transmembrane helix</keyword>
<evidence type="ECO:0000313" key="4">
    <source>
        <dbReference type="Proteomes" id="UP000441523"/>
    </source>
</evidence>
<comment type="caution">
    <text evidence="3">The sequence shown here is derived from an EMBL/GenBank/DDBJ whole genome shotgun (WGS) entry which is preliminary data.</text>
</comment>
<dbReference type="AlphaFoldDB" id="A0A6N6MX48"/>
<feature type="compositionally biased region" description="Basic and acidic residues" evidence="1">
    <location>
        <begin position="183"/>
        <end position="200"/>
    </location>
</feature>
<sequence length="211" mass="23035">MSAATLDRSWSRTAPGRPTRLGRAGALGRRAWPALILTLPIALLVAALGFGVAAWRTALTNRAIAALQDGRDVAVAPAADGALLLARTQFLTLRGRTEEAEAVIEALERRGDPDRVARARYALANARLRGAFGHLERNDLDPAGPLVTLARQDYRRALQAKPDFWDAKFNLDVASRLIRDFPDFDRKSGDELKAEPKKIWTDIPGQPRGAP</sequence>
<feature type="transmembrane region" description="Helical" evidence="2">
    <location>
        <begin position="31"/>
        <end position="55"/>
    </location>
</feature>
<reference evidence="3 4" key="1">
    <citation type="submission" date="2019-09" db="EMBL/GenBank/DDBJ databases">
        <title>YIM 132548 draft genome.</title>
        <authorList>
            <person name="Jiang L."/>
        </authorList>
    </citation>
    <scope>NUCLEOTIDE SEQUENCE [LARGE SCALE GENOMIC DNA]</scope>
    <source>
        <strain evidence="3 4">YIM 132548</strain>
    </source>
</reference>
<keyword evidence="2" id="KW-0812">Transmembrane</keyword>
<protein>
    <submittedName>
        <fullName evidence="3">MxaK protein</fullName>
    </submittedName>
</protein>
<dbReference type="InterPro" id="IPR011990">
    <property type="entry name" value="TPR-like_helical_dom_sf"/>
</dbReference>
<dbReference type="Gene3D" id="1.25.40.10">
    <property type="entry name" value="Tetratricopeptide repeat domain"/>
    <property type="match status" value="1"/>
</dbReference>
<keyword evidence="2" id="KW-0472">Membrane</keyword>
<dbReference type="EMBL" id="VZZJ01000005">
    <property type="protein sequence ID" value="KAB1074460.1"/>
    <property type="molecule type" value="Genomic_DNA"/>
</dbReference>
<proteinExistence type="predicted"/>
<dbReference type="Proteomes" id="UP000441523">
    <property type="component" value="Unassembled WGS sequence"/>
</dbReference>
<gene>
    <name evidence="3" type="ORF">F6X51_08870</name>
</gene>
<evidence type="ECO:0000256" key="1">
    <source>
        <dbReference type="SAM" id="MobiDB-lite"/>
    </source>
</evidence>
<dbReference type="RefSeq" id="WP_150962855.1">
    <property type="nucleotide sequence ID" value="NZ_VZZJ01000005.1"/>
</dbReference>
<accession>A0A6N6MX48</accession>
<organism evidence="3 4">
    <name type="scientific">Methylobacterium planeticum</name>
    <dbReference type="NCBI Taxonomy" id="2615211"/>
    <lineage>
        <taxon>Bacteria</taxon>
        <taxon>Pseudomonadati</taxon>
        <taxon>Pseudomonadota</taxon>
        <taxon>Alphaproteobacteria</taxon>
        <taxon>Hyphomicrobiales</taxon>
        <taxon>Methylobacteriaceae</taxon>
        <taxon>Methylobacterium</taxon>
    </lineage>
</organism>
<feature type="region of interest" description="Disordered" evidence="1">
    <location>
        <begin position="183"/>
        <end position="211"/>
    </location>
</feature>
<name>A0A6N6MX48_9HYPH</name>